<dbReference type="STRING" id="5888.A0E3K2"/>
<dbReference type="Proteomes" id="UP000000600">
    <property type="component" value="Unassembled WGS sequence"/>
</dbReference>
<dbReference type="PANTHER" id="PTHR33477">
    <property type="entry name" value="P-LOOP NTPASE DOMAIN-CONTAINING PROTEIN LPA1 HOMOLOG 1"/>
    <property type="match status" value="1"/>
</dbReference>
<dbReference type="GeneID" id="5043051"/>
<reference evidence="1 2" key="1">
    <citation type="journal article" date="2006" name="Nature">
        <title>Global trends of whole-genome duplications revealed by the ciliate Paramecium tetraurelia.</title>
        <authorList>
            <consortium name="Genoscope"/>
            <person name="Aury J.-M."/>
            <person name="Jaillon O."/>
            <person name="Duret L."/>
            <person name="Noel B."/>
            <person name="Jubin C."/>
            <person name="Porcel B.M."/>
            <person name="Segurens B."/>
            <person name="Daubin V."/>
            <person name="Anthouard V."/>
            <person name="Aiach N."/>
            <person name="Arnaiz O."/>
            <person name="Billaut A."/>
            <person name="Beisson J."/>
            <person name="Blanc I."/>
            <person name="Bouhouche K."/>
            <person name="Camara F."/>
            <person name="Duharcourt S."/>
            <person name="Guigo R."/>
            <person name="Gogendeau D."/>
            <person name="Katinka M."/>
            <person name="Keller A.-M."/>
            <person name="Kissmehl R."/>
            <person name="Klotz C."/>
            <person name="Koll F."/>
            <person name="Le Moue A."/>
            <person name="Lepere C."/>
            <person name="Malinsky S."/>
            <person name="Nowacki M."/>
            <person name="Nowak J.K."/>
            <person name="Plattner H."/>
            <person name="Poulain J."/>
            <person name="Ruiz F."/>
            <person name="Serrano V."/>
            <person name="Zagulski M."/>
            <person name="Dessen P."/>
            <person name="Betermier M."/>
            <person name="Weissenbach J."/>
            <person name="Scarpelli C."/>
            <person name="Schachter V."/>
            <person name="Sperling L."/>
            <person name="Meyer E."/>
            <person name="Cohen J."/>
            <person name="Wincker P."/>
        </authorList>
    </citation>
    <scope>NUCLEOTIDE SEQUENCE [LARGE SCALE GENOMIC DNA]</scope>
    <source>
        <strain evidence="1 2">Stock d4-2</strain>
    </source>
</reference>
<protein>
    <recommendedName>
        <fullName evidence="3">2-phosphoglycerate kinase</fullName>
    </recommendedName>
</protein>
<sequence>MQEVNERKMSTITKNDNVLDLVKIKVRLDEHFYIFSRFMISRMLTLSRIKKLDAIQIAKDIKKQLIDRNSLEIIIIFQTMNKLGYQNNIQKYQMVSNFYRHRTPMIIIIFGAPSIGKSLLANNLAERLNISNVLQTDIVEMVMRSINPEQSTYDENEDFIPKFKKNCRLIRRGVSTDISKCLSEGKAVIIEGSAAMPEYYLEAIDHSDPEDDQQQFQLIESFTQNDIKLKKPQRKDLLLFNQQKKLNTQFKIIFPQPDLDVEDEQKVQKLLKLSKDLDKIDQSHSMILGFLPILSKNDHLYNIENNTIKKIPKDLIEEKLNQFQSIQNELLKQRNKCILLPINLHNLEETLDTMHDIILQKILDQSTGYKR</sequence>
<dbReference type="eggNOG" id="ENOG502QUCI">
    <property type="taxonomic scope" value="Eukaryota"/>
</dbReference>
<dbReference type="HOGENOM" id="CLU_025651_2_0_1"/>
<dbReference type="InParanoid" id="A0E3K2"/>
<dbReference type="AlphaFoldDB" id="A0E3K2"/>
<keyword evidence="2" id="KW-1185">Reference proteome</keyword>
<dbReference type="PANTHER" id="PTHR33477:SF2">
    <property type="entry name" value="2-PHOSPHOGLYCERATE KINASE"/>
    <property type="match status" value="1"/>
</dbReference>
<name>A0E3K2_PARTE</name>
<evidence type="ECO:0000313" key="1">
    <source>
        <dbReference type="EMBL" id="CAK89869.1"/>
    </source>
</evidence>
<dbReference type="OrthoDB" id="271259at2759"/>
<dbReference type="RefSeq" id="XP_001457266.1">
    <property type="nucleotide sequence ID" value="XM_001457229.1"/>
</dbReference>
<evidence type="ECO:0008006" key="3">
    <source>
        <dbReference type="Google" id="ProtNLM"/>
    </source>
</evidence>
<evidence type="ECO:0000313" key="2">
    <source>
        <dbReference type="Proteomes" id="UP000000600"/>
    </source>
</evidence>
<dbReference type="SUPFAM" id="SSF52540">
    <property type="entry name" value="P-loop containing nucleoside triphosphate hydrolases"/>
    <property type="match status" value="1"/>
</dbReference>
<organism evidence="1 2">
    <name type="scientific">Paramecium tetraurelia</name>
    <dbReference type="NCBI Taxonomy" id="5888"/>
    <lineage>
        <taxon>Eukaryota</taxon>
        <taxon>Sar</taxon>
        <taxon>Alveolata</taxon>
        <taxon>Ciliophora</taxon>
        <taxon>Intramacronucleata</taxon>
        <taxon>Oligohymenophorea</taxon>
        <taxon>Peniculida</taxon>
        <taxon>Parameciidae</taxon>
        <taxon>Paramecium</taxon>
    </lineage>
</organism>
<dbReference type="KEGG" id="ptm:GSPATT00023042001"/>
<accession>A0E3K2</accession>
<gene>
    <name evidence="1" type="ORF">GSPATT00023042001</name>
</gene>
<proteinExistence type="predicted"/>
<dbReference type="InterPro" id="IPR027417">
    <property type="entry name" value="P-loop_NTPase"/>
</dbReference>
<dbReference type="Gene3D" id="3.40.50.300">
    <property type="entry name" value="P-loop containing nucleotide triphosphate hydrolases"/>
    <property type="match status" value="1"/>
</dbReference>
<dbReference type="EMBL" id="CT868656">
    <property type="protein sequence ID" value="CAK89869.1"/>
    <property type="molecule type" value="Genomic_DNA"/>
</dbReference>